<sequence length="384" mass="44966">MVNEEPSESDHGQQKKWTEDERLALAAKLDKELDEYIDGLDKKSYSDGWPEDRWQEEMEKHPFFMKEMPENPLEMSPLMEGLQQLKYSEEYNTPNELALNYKEDGNFNYKHKKYRLAILCFTKGISTKCEDQTVLAQLYSNRALAQFKLQNYRSSLNDCKQALKLDPNYLKPLHTAAKCCLSLKDYEKCIEFCDQILNNMAKEKKVDDEITGLRAQAVKEQKSLLRNNRLREAQKKKLDEAREKIKNAIKTQGVKTDDSDLFHDSQCHVHLDENGLLSWPVIFAYPETNQTDFIQEFNQSTLMREQLEVLFEEAPSWDRDKRYQVDRLNVYFDGSDGKVYKVDVDQSLGKTLQHHKMIVKNGTPWFYVLVANSKEESTFLSGYK</sequence>
<name>A0ACC2NDR2_9HYME</name>
<gene>
    <name evidence="1" type="ORF">QAD02_000569</name>
</gene>
<keyword evidence="2" id="KW-1185">Reference proteome</keyword>
<reference evidence="1" key="1">
    <citation type="submission" date="2023-04" db="EMBL/GenBank/DDBJ databases">
        <title>A chromosome-level genome assembly of the parasitoid wasp Eretmocerus hayati.</title>
        <authorList>
            <person name="Zhong Y."/>
            <person name="Liu S."/>
            <person name="Liu Y."/>
        </authorList>
    </citation>
    <scope>NUCLEOTIDE SEQUENCE</scope>
    <source>
        <strain evidence="1">ZJU_SS_LIU_2023</strain>
    </source>
</reference>
<organism evidence="1 2">
    <name type="scientific">Eretmocerus hayati</name>
    <dbReference type="NCBI Taxonomy" id="131215"/>
    <lineage>
        <taxon>Eukaryota</taxon>
        <taxon>Metazoa</taxon>
        <taxon>Ecdysozoa</taxon>
        <taxon>Arthropoda</taxon>
        <taxon>Hexapoda</taxon>
        <taxon>Insecta</taxon>
        <taxon>Pterygota</taxon>
        <taxon>Neoptera</taxon>
        <taxon>Endopterygota</taxon>
        <taxon>Hymenoptera</taxon>
        <taxon>Apocrita</taxon>
        <taxon>Proctotrupomorpha</taxon>
        <taxon>Chalcidoidea</taxon>
        <taxon>Aphelinidae</taxon>
        <taxon>Aphelininae</taxon>
        <taxon>Eretmocerus</taxon>
    </lineage>
</organism>
<evidence type="ECO:0000313" key="1">
    <source>
        <dbReference type="EMBL" id="KAJ8669310.1"/>
    </source>
</evidence>
<proteinExistence type="predicted"/>
<evidence type="ECO:0000313" key="2">
    <source>
        <dbReference type="Proteomes" id="UP001239111"/>
    </source>
</evidence>
<dbReference type="EMBL" id="CM056743">
    <property type="protein sequence ID" value="KAJ8669310.1"/>
    <property type="molecule type" value="Genomic_DNA"/>
</dbReference>
<protein>
    <submittedName>
        <fullName evidence="1">Uncharacterized protein</fullName>
    </submittedName>
</protein>
<accession>A0ACC2NDR2</accession>
<comment type="caution">
    <text evidence="1">The sequence shown here is derived from an EMBL/GenBank/DDBJ whole genome shotgun (WGS) entry which is preliminary data.</text>
</comment>
<dbReference type="Proteomes" id="UP001239111">
    <property type="component" value="Chromosome 3"/>
</dbReference>